<evidence type="ECO:0000313" key="1">
    <source>
        <dbReference type="EMBL" id="NKY53971.1"/>
    </source>
</evidence>
<protein>
    <recommendedName>
        <fullName evidence="3">Centromere-binding protein ParB C-terminal domain-containing protein</fullName>
    </recommendedName>
</protein>
<comment type="caution">
    <text evidence="1">The sequence shown here is derived from an EMBL/GenBank/DDBJ whole genome shotgun (WGS) entry which is preliminary data.</text>
</comment>
<dbReference type="EMBL" id="JAAXOP010000022">
    <property type="protein sequence ID" value="NKY53971.1"/>
    <property type="molecule type" value="Genomic_DNA"/>
</dbReference>
<sequence length="69" mass="7810">MAGSSDVLLSLPSDLKDRMESVIAYTYPHTGINQQQAFIRWSITKLCAELEARYNDGAQWPEIPKRKAV</sequence>
<evidence type="ECO:0000313" key="2">
    <source>
        <dbReference type="Proteomes" id="UP000565711"/>
    </source>
</evidence>
<keyword evidence="2" id="KW-1185">Reference proteome</keyword>
<name>A0A846Y8A7_9NOCA</name>
<gene>
    <name evidence="1" type="ORF">HGA08_27630</name>
</gene>
<reference evidence="1 2" key="1">
    <citation type="submission" date="2020-04" db="EMBL/GenBank/DDBJ databases">
        <title>MicrobeNet Type strains.</title>
        <authorList>
            <person name="Nicholson A.C."/>
        </authorList>
    </citation>
    <scope>NUCLEOTIDE SEQUENCE [LARGE SCALE GENOMIC DNA]</scope>
    <source>
        <strain evidence="1 2">JCM 12354</strain>
    </source>
</reference>
<evidence type="ECO:0008006" key="3">
    <source>
        <dbReference type="Google" id="ProtNLM"/>
    </source>
</evidence>
<organism evidence="1 2">
    <name type="scientific">Nocardia vermiculata</name>
    <dbReference type="NCBI Taxonomy" id="257274"/>
    <lineage>
        <taxon>Bacteria</taxon>
        <taxon>Bacillati</taxon>
        <taxon>Actinomycetota</taxon>
        <taxon>Actinomycetes</taxon>
        <taxon>Mycobacteriales</taxon>
        <taxon>Nocardiaceae</taxon>
        <taxon>Nocardia</taxon>
    </lineage>
</organism>
<proteinExistence type="predicted"/>
<dbReference type="Proteomes" id="UP000565711">
    <property type="component" value="Unassembled WGS sequence"/>
</dbReference>
<accession>A0A846Y8A7</accession>
<dbReference type="AlphaFoldDB" id="A0A846Y8A7"/>
<dbReference type="Gene3D" id="6.10.180.30">
    <property type="match status" value="1"/>
</dbReference>